<name>A0AAV0LYQ8_9ROSI</name>
<dbReference type="AlphaFoldDB" id="A0AAV0LYQ8"/>
<sequence>MAAAKFLVFSLFLALVLTTAWADASADSDGDVAAPVSQVTGSKDLETSALKIELDQLTSKIQSLESKISKKTRELKAKDEKLAEKEKLIKDKADIVGSLLSEISSLQKRGKLDDAEQLNKANARAAELQKQFEKLKNEFEAQNAEKEALGTKASEGERKVDELNLKLKNLQKISDEQMSKIRKTERALKVAEEEMLKAKLEVSSRTKELMEVHGAWLPPWLAVQLVRFQSLAQKHWNVHGKPRLELVIQKAQENKVKAAKWAEPHLETVKTKWIPTVKDQWVVVTTQAEPHVRSLCAKSVEAYETSKTAVTVHLVRVQEIVDPYFQEAKKFSKPYIDQVATITKPHVDKIRVVVKPYTKKAVRAYGKFLESATTYHHQVQETVQDTLKRHELTETLATKEFVWFVVCISNIGPAYHSPVQSLFSCFLVVRNQRDQLEVPIPATPGGRVKGPMQKSEIAEGRVWCLPSWRVRDGTSGLHG</sequence>
<proteinExistence type="predicted"/>
<accession>A0AAV0LYQ8</accession>
<gene>
    <name evidence="3" type="ORF">LITE_LOCUS25922</name>
</gene>
<comment type="caution">
    <text evidence="3">The sequence shown here is derived from an EMBL/GenBank/DDBJ whole genome shotgun (WGS) entry which is preliminary data.</text>
</comment>
<reference evidence="3" key="1">
    <citation type="submission" date="2022-08" db="EMBL/GenBank/DDBJ databases">
        <authorList>
            <person name="Gutierrez-Valencia J."/>
        </authorList>
    </citation>
    <scope>NUCLEOTIDE SEQUENCE</scope>
</reference>
<evidence type="ECO:0000313" key="3">
    <source>
        <dbReference type="EMBL" id="CAI0438794.1"/>
    </source>
</evidence>
<keyword evidence="1" id="KW-0175">Coiled coil</keyword>
<keyword evidence="2" id="KW-0732">Signal</keyword>
<keyword evidence="4" id="KW-1185">Reference proteome</keyword>
<dbReference type="Proteomes" id="UP001154282">
    <property type="component" value="Unassembled WGS sequence"/>
</dbReference>
<dbReference type="EMBL" id="CAMGYJ010000006">
    <property type="protein sequence ID" value="CAI0438794.1"/>
    <property type="molecule type" value="Genomic_DNA"/>
</dbReference>
<evidence type="ECO:0000256" key="1">
    <source>
        <dbReference type="SAM" id="Coils"/>
    </source>
</evidence>
<feature type="chain" id="PRO_5043998565" evidence="2">
    <location>
        <begin position="23"/>
        <end position="479"/>
    </location>
</feature>
<organism evidence="3 4">
    <name type="scientific">Linum tenue</name>
    <dbReference type="NCBI Taxonomy" id="586396"/>
    <lineage>
        <taxon>Eukaryota</taxon>
        <taxon>Viridiplantae</taxon>
        <taxon>Streptophyta</taxon>
        <taxon>Embryophyta</taxon>
        <taxon>Tracheophyta</taxon>
        <taxon>Spermatophyta</taxon>
        <taxon>Magnoliopsida</taxon>
        <taxon>eudicotyledons</taxon>
        <taxon>Gunneridae</taxon>
        <taxon>Pentapetalae</taxon>
        <taxon>rosids</taxon>
        <taxon>fabids</taxon>
        <taxon>Malpighiales</taxon>
        <taxon>Linaceae</taxon>
        <taxon>Linum</taxon>
    </lineage>
</organism>
<feature type="signal peptide" evidence="2">
    <location>
        <begin position="1"/>
        <end position="22"/>
    </location>
</feature>
<evidence type="ECO:0000256" key="2">
    <source>
        <dbReference type="SAM" id="SignalP"/>
    </source>
</evidence>
<dbReference type="PANTHER" id="PTHR34360:SF1">
    <property type="entry name" value="OS08G0519400 PROTEIN"/>
    <property type="match status" value="1"/>
</dbReference>
<feature type="coiled-coil region" evidence="1">
    <location>
        <begin position="47"/>
        <end position="201"/>
    </location>
</feature>
<protein>
    <submittedName>
        <fullName evidence="3">Uncharacterized protein</fullName>
    </submittedName>
</protein>
<dbReference type="PANTHER" id="PTHR34360">
    <property type="entry name" value="OS08G0519400 PROTEIN"/>
    <property type="match status" value="1"/>
</dbReference>
<evidence type="ECO:0000313" key="4">
    <source>
        <dbReference type="Proteomes" id="UP001154282"/>
    </source>
</evidence>
<dbReference type="SUPFAM" id="SSF58113">
    <property type="entry name" value="Apolipoprotein A-I"/>
    <property type="match status" value="1"/>
</dbReference>